<evidence type="ECO:0000313" key="5">
    <source>
        <dbReference type="Proteomes" id="UP000652176"/>
    </source>
</evidence>
<gene>
    <name evidence="4" type="ORF">IE877_15765</name>
</gene>
<dbReference type="Proteomes" id="UP000652176">
    <property type="component" value="Unassembled WGS sequence"/>
</dbReference>
<protein>
    <submittedName>
        <fullName evidence="4">IS1182 family transposase</fullName>
    </submittedName>
</protein>
<dbReference type="RefSeq" id="WP_192375599.1">
    <property type="nucleotide sequence ID" value="NZ_CAJHIV010000001.1"/>
</dbReference>
<evidence type="ECO:0000313" key="4">
    <source>
        <dbReference type="EMBL" id="MBD9357317.1"/>
    </source>
</evidence>
<evidence type="ECO:0000259" key="3">
    <source>
        <dbReference type="Pfam" id="PF05598"/>
    </source>
</evidence>
<keyword evidence="5" id="KW-1185">Reference proteome</keyword>
<feature type="domain" description="Transposase InsH N-terminal" evidence="3">
    <location>
        <begin position="19"/>
        <end position="112"/>
    </location>
</feature>
<reference evidence="4 5" key="1">
    <citation type="submission" date="2020-09" db="EMBL/GenBank/DDBJ databases">
        <title>Methylomonas albis sp. nov. and Methylomonas fluvii sp. nov.: Two cold-adapted methanotrophs from the River Elbe and an amended description of Methylovulum psychrotolerans strain Eb1.</title>
        <authorList>
            <person name="Bussmann I.K."/>
            <person name="Klings K.-W."/>
            <person name="Warnstedt J."/>
            <person name="Hoppert M."/>
            <person name="Saborowski A."/>
            <person name="Horn F."/>
            <person name="Liebner S."/>
        </authorList>
    </citation>
    <scope>NUCLEOTIDE SEQUENCE [LARGE SCALE GENOMIC DNA]</scope>
    <source>
        <strain evidence="4 5">EbA</strain>
    </source>
</reference>
<proteinExistence type="predicted"/>
<dbReference type="Pfam" id="PF05598">
    <property type="entry name" value="DUF772"/>
    <property type="match status" value="1"/>
</dbReference>
<comment type="caution">
    <text evidence="4">The sequence shown here is derived from an EMBL/GenBank/DDBJ whole genome shotgun (WGS) entry which is preliminary data.</text>
</comment>
<feature type="domain" description="Transposase IS4-like" evidence="2">
    <location>
        <begin position="233"/>
        <end position="458"/>
    </location>
</feature>
<name>A0ABR9D2I1_9GAMM</name>
<dbReference type="InterPro" id="IPR002559">
    <property type="entry name" value="Transposase_11"/>
</dbReference>
<dbReference type="PANTHER" id="PTHR33408:SF2">
    <property type="entry name" value="TRANSPOSASE DDE DOMAIN-CONTAINING PROTEIN"/>
    <property type="match status" value="1"/>
</dbReference>
<evidence type="ECO:0000256" key="1">
    <source>
        <dbReference type="SAM" id="Coils"/>
    </source>
</evidence>
<dbReference type="NCBIfam" id="NF033551">
    <property type="entry name" value="transpos_IS1182"/>
    <property type="match status" value="1"/>
</dbReference>
<organism evidence="4 5">
    <name type="scientific">Methylomonas albis</name>
    <dbReference type="NCBI Taxonomy" id="1854563"/>
    <lineage>
        <taxon>Bacteria</taxon>
        <taxon>Pseudomonadati</taxon>
        <taxon>Pseudomonadota</taxon>
        <taxon>Gammaproteobacteria</taxon>
        <taxon>Methylococcales</taxon>
        <taxon>Methylococcaceae</taxon>
        <taxon>Methylomonas</taxon>
    </lineage>
</organism>
<keyword evidence="1" id="KW-0175">Coiled coil</keyword>
<accession>A0ABR9D2I1</accession>
<sequence>MIRFIKGECRTQITLLPESLDDYVVETNPVRVVDVFVDELDLKSLGFEGVQPAITGRPAYHPAVLLKIYIYGYLNRIQSSRRLEKETQRNIELMWLTGRLMPDFKTIATFRQENGKAIRNVCRQFVMLCQQLGLFSEALVAIDGSKFKAVNNRDRNFTSAKLQRRMEEIESSINRYLTELDTADRQEPAVAQPKAERLQDKIGALKAQMKALKDIEVQLNQTPDKQISLTDPDARSMKTRGTGIVGYNVQTAVDTEHHLIVEHEVINEGVDRSQLSSMAKKARSAMGVEDLTVIADRGYFKSEEILACHEAGITVIVPKTVTSIATADGRFGKADFIFDAEKNEYRCPAGEALIWRFSTIEKGLKLHCYWSSACQSCALKVQCTPSPQRRVKRWEHEGILDAMQTRLDLASDSMRIRRQTVEHPFGTLKAWMGATHFLMKTLAHVRTEMSLHVLAYNLKRVINIIGLKALIEGIKANMALCRHSESVIAI</sequence>
<dbReference type="InterPro" id="IPR047629">
    <property type="entry name" value="IS1182_transpos"/>
</dbReference>
<dbReference type="Pfam" id="PF01609">
    <property type="entry name" value="DDE_Tnp_1"/>
    <property type="match status" value="1"/>
</dbReference>
<dbReference type="EMBL" id="JACXSS010000001">
    <property type="protein sequence ID" value="MBD9357317.1"/>
    <property type="molecule type" value="Genomic_DNA"/>
</dbReference>
<dbReference type="PANTHER" id="PTHR33408">
    <property type="entry name" value="TRANSPOSASE"/>
    <property type="match status" value="1"/>
</dbReference>
<evidence type="ECO:0000259" key="2">
    <source>
        <dbReference type="Pfam" id="PF01609"/>
    </source>
</evidence>
<dbReference type="InterPro" id="IPR008490">
    <property type="entry name" value="Transposase_InsH_N"/>
</dbReference>
<feature type="coiled-coil region" evidence="1">
    <location>
        <begin position="159"/>
        <end position="215"/>
    </location>
</feature>